<evidence type="ECO:0000256" key="2">
    <source>
        <dbReference type="ARBA" id="ARBA00023203"/>
    </source>
</evidence>
<evidence type="ECO:0008006" key="5">
    <source>
        <dbReference type="Google" id="ProtNLM"/>
    </source>
</evidence>
<dbReference type="InterPro" id="IPR055297">
    <property type="entry name" value="NEBU/NEBL"/>
</dbReference>
<accession>A0A8C4Q1G0</accession>
<reference evidence="3" key="1">
    <citation type="submission" date="2025-08" db="UniProtKB">
        <authorList>
            <consortium name="Ensembl"/>
        </authorList>
    </citation>
    <scope>IDENTIFICATION</scope>
</reference>
<keyword evidence="2" id="KW-0009">Actin-binding</keyword>
<keyword evidence="1" id="KW-0677">Repeat</keyword>
<dbReference type="AlphaFoldDB" id="A0A8C4Q1G0"/>
<name>A0A8C4Q1G0_EPTBU</name>
<evidence type="ECO:0000256" key="1">
    <source>
        <dbReference type="ARBA" id="ARBA00022737"/>
    </source>
</evidence>
<dbReference type="Ensembl" id="ENSEBUT00000009077.1">
    <property type="protein sequence ID" value="ENSEBUP00000008571.1"/>
    <property type="gene ID" value="ENSEBUG00000005546.1"/>
</dbReference>
<dbReference type="Pfam" id="PF00880">
    <property type="entry name" value="Nebulin"/>
    <property type="match status" value="2"/>
</dbReference>
<dbReference type="PANTHER" id="PTHR11039">
    <property type="entry name" value="NEBULIN"/>
    <property type="match status" value="1"/>
</dbReference>
<proteinExistence type="predicted"/>
<evidence type="ECO:0000313" key="4">
    <source>
        <dbReference type="Proteomes" id="UP000694388"/>
    </source>
</evidence>
<dbReference type="GO" id="GO:0051015">
    <property type="term" value="F:actin filament binding"/>
    <property type="evidence" value="ECO:0007669"/>
    <property type="project" value="InterPro"/>
</dbReference>
<protein>
    <recommendedName>
        <fullName evidence="5">Nebulin</fullName>
    </recommendedName>
</protein>
<dbReference type="InterPro" id="IPR000900">
    <property type="entry name" value="Nebulin_repeat"/>
</dbReference>
<dbReference type="GO" id="GO:0030018">
    <property type="term" value="C:Z disc"/>
    <property type="evidence" value="ECO:0007669"/>
    <property type="project" value="InterPro"/>
</dbReference>
<evidence type="ECO:0000313" key="3">
    <source>
        <dbReference type="Ensembl" id="ENSEBUP00000008571.1"/>
    </source>
</evidence>
<dbReference type="PROSITE" id="PS51216">
    <property type="entry name" value="NEBULIN"/>
    <property type="match status" value="2"/>
</dbReference>
<dbReference type="GeneTree" id="ENSGT00940000154533"/>
<organism evidence="3 4">
    <name type="scientific">Eptatretus burgeri</name>
    <name type="common">Inshore hagfish</name>
    <dbReference type="NCBI Taxonomy" id="7764"/>
    <lineage>
        <taxon>Eukaryota</taxon>
        <taxon>Metazoa</taxon>
        <taxon>Chordata</taxon>
        <taxon>Craniata</taxon>
        <taxon>Vertebrata</taxon>
        <taxon>Cyclostomata</taxon>
        <taxon>Myxini</taxon>
        <taxon>Myxiniformes</taxon>
        <taxon>Myxinidae</taxon>
        <taxon>Eptatretinae</taxon>
        <taxon>Eptatretus</taxon>
    </lineage>
</organism>
<dbReference type="SMART" id="SM00227">
    <property type="entry name" value="NEBU"/>
    <property type="match status" value="4"/>
</dbReference>
<dbReference type="PANTHER" id="PTHR11039:SF64">
    <property type="entry name" value="NEBULIN-RELATED-ANCHORING PROTEIN-LIKE"/>
    <property type="match status" value="1"/>
</dbReference>
<sequence length="167" mass="19416">MLQYKYKEAYQKQKGHHIGAQSLEDDPKLVHSMKVAKMQSHREYKKAYEKQKTEMHLPLDMMDLVSAKKCQSLISSIGYKNIPHEWKFLTDNMSVALAKKAKEILSDSEYKADLEWIREMGWIPLGSLDHKKAQRAAEILSEKKYRQHPSTIEFTSIPDLPDIVQAK</sequence>
<dbReference type="PRINTS" id="PR00510">
    <property type="entry name" value="NEBULIN"/>
</dbReference>
<reference evidence="3" key="2">
    <citation type="submission" date="2025-09" db="UniProtKB">
        <authorList>
            <consortium name="Ensembl"/>
        </authorList>
    </citation>
    <scope>IDENTIFICATION</scope>
</reference>
<dbReference type="InterPro" id="IPR013998">
    <property type="entry name" value="Nebulin-like"/>
</dbReference>
<keyword evidence="4" id="KW-1185">Reference proteome</keyword>
<dbReference type="Proteomes" id="UP000694388">
    <property type="component" value="Unplaced"/>
</dbReference>
<dbReference type="GO" id="GO:0071691">
    <property type="term" value="P:cardiac muscle thin filament assembly"/>
    <property type="evidence" value="ECO:0007669"/>
    <property type="project" value="TreeGrafter"/>
</dbReference>